<feature type="compositionally biased region" description="Low complexity" evidence="1">
    <location>
        <begin position="566"/>
        <end position="582"/>
    </location>
</feature>
<feature type="compositionally biased region" description="Low complexity" evidence="1">
    <location>
        <begin position="483"/>
        <end position="507"/>
    </location>
</feature>
<keyword evidence="3" id="KW-1185">Reference proteome</keyword>
<organism evidence="4">
    <name type="scientific">Anisakis simplex</name>
    <name type="common">Herring worm</name>
    <dbReference type="NCBI Taxonomy" id="6269"/>
    <lineage>
        <taxon>Eukaryota</taxon>
        <taxon>Metazoa</taxon>
        <taxon>Ecdysozoa</taxon>
        <taxon>Nematoda</taxon>
        <taxon>Chromadorea</taxon>
        <taxon>Rhabditida</taxon>
        <taxon>Spirurina</taxon>
        <taxon>Ascaridomorpha</taxon>
        <taxon>Ascaridoidea</taxon>
        <taxon>Anisakidae</taxon>
        <taxon>Anisakis</taxon>
        <taxon>Anisakis simplex complex</taxon>
    </lineage>
</organism>
<evidence type="ECO:0000313" key="4">
    <source>
        <dbReference type="WBParaSite" id="ASIM_0001057901-mRNA-1"/>
    </source>
</evidence>
<proteinExistence type="predicted"/>
<dbReference type="OrthoDB" id="10634107at2759"/>
<feature type="compositionally biased region" description="Polar residues" evidence="1">
    <location>
        <begin position="51"/>
        <end position="61"/>
    </location>
</feature>
<feature type="region of interest" description="Disordered" evidence="1">
    <location>
        <begin position="563"/>
        <end position="621"/>
    </location>
</feature>
<reference evidence="2 3" key="2">
    <citation type="submission" date="2018-11" db="EMBL/GenBank/DDBJ databases">
        <authorList>
            <consortium name="Pathogen Informatics"/>
        </authorList>
    </citation>
    <scope>NUCLEOTIDE SEQUENCE [LARGE SCALE GENOMIC DNA]</scope>
</reference>
<feature type="region of interest" description="Disordered" evidence="1">
    <location>
        <begin position="338"/>
        <end position="373"/>
    </location>
</feature>
<dbReference type="EMBL" id="UYRR01030985">
    <property type="protein sequence ID" value="VDK42412.1"/>
    <property type="molecule type" value="Genomic_DNA"/>
</dbReference>
<feature type="region of interest" description="Disordered" evidence="1">
    <location>
        <begin position="483"/>
        <end position="508"/>
    </location>
</feature>
<feature type="region of interest" description="Disordered" evidence="1">
    <location>
        <begin position="1"/>
        <end position="61"/>
    </location>
</feature>
<feature type="compositionally biased region" description="Low complexity" evidence="1">
    <location>
        <begin position="38"/>
        <end position="50"/>
    </location>
</feature>
<feature type="region of interest" description="Disordered" evidence="1">
    <location>
        <begin position="445"/>
        <end position="465"/>
    </location>
</feature>
<feature type="compositionally biased region" description="Polar residues" evidence="1">
    <location>
        <begin position="445"/>
        <end position="460"/>
    </location>
</feature>
<gene>
    <name evidence="2" type="ORF">ASIM_LOCUS10137</name>
</gene>
<dbReference type="WBParaSite" id="ASIM_0001057901-mRNA-1">
    <property type="protein sequence ID" value="ASIM_0001057901-mRNA-1"/>
    <property type="gene ID" value="ASIM_0001057901"/>
</dbReference>
<feature type="region of interest" description="Disordered" evidence="1">
    <location>
        <begin position="275"/>
        <end position="295"/>
    </location>
</feature>
<evidence type="ECO:0000256" key="1">
    <source>
        <dbReference type="SAM" id="MobiDB-lite"/>
    </source>
</evidence>
<protein>
    <submittedName>
        <fullName evidence="2 4">Uncharacterized protein</fullName>
    </submittedName>
</protein>
<sequence>MIVSGCSSSGSNSTSATEQQSKTPSLSISSSRSDRHISNSSRTSTSNHNNAIDNQNNSSLIYTPHLNSPQIYQAPQRRIASLYGDGRSWLTTAGSSVHSSAVIRGANIASGSSSTSPLMSSVSNTRLNDSLPSRYTATSNFSKVMNQNQINRTDNNRPVSSSSLLSNSMYNNYNRPNMNAMSNQRILSPFNGTVHRPYAVQPNRLRAAVSTDNFSTNRFSNQLDYNENNYGGRYPPPPYHVASRFSREAHSRFLAPNALDAKRLQKFQSPSFSTNNNVALGSGGELRNGRSGAEPQRAVATVKLASPDSWMRNCTTRPISPSVPHNFNPNWRRSALAYPEYNQPSDTMKEEDNKDRKEIENRSGEKYGSHQAVNISASNKGIIPINIRTTSNDNNIVKMRNDSTAQKDSNKRHAGSNWEQEFIEESDENGNIPVQFYNPEQRSVTVTSQQRADINTSGPSSKFGRFAPRQASFIAAISGTERNTINNSDSHNNNQTSQLSQSSKQQQVMTVLPASAPSYRLSAGIAVQDECARRTPPSYVLNGKVGGASPPSVTRITLGSSYTMKPTSATTSQPPQSSSSSTFRNTAHRLLCGASRYGSSDDHSSSPIPYESSSSSVQLKSYDELDDNGERVENADGNNGAPRCVEQIANSNNYLRMTKQLRRHDKSAQQRRHLRLSAPSFLTSSATATDWAQSTSFQSNSQQHRHECYYPQKPPLPEQARDHLRRPNSTTHGSLLAVLFSSFI</sequence>
<feature type="compositionally biased region" description="Low complexity" evidence="1">
    <location>
        <begin position="1"/>
        <end position="31"/>
    </location>
</feature>
<evidence type="ECO:0000313" key="3">
    <source>
        <dbReference type="Proteomes" id="UP000267096"/>
    </source>
</evidence>
<accession>A0A158PMY0</accession>
<name>A0A158PMY0_ANISI</name>
<dbReference type="AlphaFoldDB" id="A0A158PMY0"/>
<reference evidence="4" key="1">
    <citation type="submission" date="2016-04" db="UniProtKB">
        <authorList>
            <consortium name="WormBaseParasite"/>
        </authorList>
    </citation>
    <scope>IDENTIFICATION</scope>
</reference>
<feature type="compositionally biased region" description="Basic and acidic residues" evidence="1">
    <location>
        <begin position="347"/>
        <end position="368"/>
    </location>
</feature>
<dbReference type="Proteomes" id="UP000267096">
    <property type="component" value="Unassembled WGS sequence"/>
</dbReference>
<feature type="compositionally biased region" description="Low complexity" evidence="1">
    <location>
        <begin position="605"/>
        <end position="616"/>
    </location>
</feature>
<evidence type="ECO:0000313" key="2">
    <source>
        <dbReference type="EMBL" id="VDK42412.1"/>
    </source>
</evidence>